<organism evidence="3 4">
    <name type="scientific">Tessaracoccus defluvii</name>
    <dbReference type="NCBI Taxonomy" id="1285901"/>
    <lineage>
        <taxon>Bacteria</taxon>
        <taxon>Bacillati</taxon>
        <taxon>Actinomycetota</taxon>
        <taxon>Actinomycetes</taxon>
        <taxon>Propionibacteriales</taxon>
        <taxon>Propionibacteriaceae</taxon>
        <taxon>Tessaracoccus</taxon>
    </lineage>
</organism>
<dbReference type="EMBL" id="CP060789">
    <property type="protein sequence ID" value="QNP55250.1"/>
    <property type="molecule type" value="Genomic_DNA"/>
</dbReference>
<dbReference type="KEGG" id="tdf:H9L22_13550"/>
<gene>
    <name evidence="3" type="ORF">H9L22_13550</name>
</gene>
<dbReference type="AlphaFoldDB" id="A0A7H0H3Y4"/>
<accession>A0A7H0H3Y4</accession>
<keyword evidence="4" id="KW-1185">Reference proteome</keyword>
<feature type="region of interest" description="Disordered" evidence="1">
    <location>
        <begin position="366"/>
        <end position="408"/>
    </location>
</feature>
<dbReference type="SMART" id="SM00507">
    <property type="entry name" value="HNHc"/>
    <property type="match status" value="1"/>
</dbReference>
<dbReference type="CDD" id="cd00085">
    <property type="entry name" value="HNHc"/>
    <property type="match status" value="1"/>
</dbReference>
<protein>
    <submittedName>
        <fullName evidence="3">DUF222 domain-containing protein</fullName>
    </submittedName>
</protein>
<evidence type="ECO:0000259" key="2">
    <source>
        <dbReference type="SMART" id="SM00507"/>
    </source>
</evidence>
<dbReference type="Proteomes" id="UP000516117">
    <property type="component" value="Chromosome"/>
</dbReference>
<evidence type="ECO:0000313" key="3">
    <source>
        <dbReference type="EMBL" id="QNP55250.1"/>
    </source>
</evidence>
<reference evidence="3 4" key="1">
    <citation type="submission" date="2020-08" db="EMBL/GenBank/DDBJ databases">
        <title>Genome sequence of Tessaracoccus defluvii JCM 17540T.</title>
        <authorList>
            <person name="Hyun D.-W."/>
            <person name="Bae J.-W."/>
        </authorList>
    </citation>
    <scope>NUCLEOTIDE SEQUENCE [LARGE SCALE GENOMIC DNA]</scope>
    <source>
        <strain evidence="3 4">JCM 17540</strain>
    </source>
</reference>
<evidence type="ECO:0000256" key="1">
    <source>
        <dbReference type="SAM" id="MobiDB-lite"/>
    </source>
</evidence>
<dbReference type="RefSeq" id="WP_187720386.1">
    <property type="nucleotide sequence ID" value="NZ_BAABBL010000014.1"/>
</dbReference>
<proteinExistence type="predicted"/>
<evidence type="ECO:0000313" key="4">
    <source>
        <dbReference type="Proteomes" id="UP000516117"/>
    </source>
</evidence>
<feature type="domain" description="HNH nuclease" evidence="2">
    <location>
        <begin position="284"/>
        <end position="335"/>
    </location>
</feature>
<dbReference type="Pfam" id="PF01844">
    <property type="entry name" value="HNH"/>
    <property type="match status" value="1"/>
</dbReference>
<dbReference type="GO" id="GO:0003676">
    <property type="term" value="F:nucleic acid binding"/>
    <property type="evidence" value="ECO:0007669"/>
    <property type="project" value="InterPro"/>
</dbReference>
<dbReference type="InterPro" id="IPR003615">
    <property type="entry name" value="HNH_nuc"/>
</dbReference>
<feature type="region of interest" description="Disordered" evidence="1">
    <location>
        <begin position="137"/>
        <end position="159"/>
    </location>
</feature>
<name>A0A7H0H3Y4_9ACTN</name>
<dbReference type="GO" id="GO:0008270">
    <property type="term" value="F:zinc ion binding"/>
    <property type="evidence" value="ECO:0007669"/>
    <property type="project" value="InterPro"/>
</dbReference>
<dbReference type="InterPro" id="IPR002711">
    <property type="entry name" value="HNH"/>
</dbReference>
<sequence>MSLSDHTNTLLRWEEAAERAGVIAGQLAQLNNELIALTAEVLDTFTWAENGIQSPEHWLSVMCATSPARARDIVAIARRRGEFPVLEEKMAAGTVSLDQMTVVARNVPAEYSDAVSVFVEHATVVQQLRRALPKYGFEEPPDEYATPRPGPSGDEGPTLQMGTLGGRFQLRYEADALEGALVEQALREAKDALFTAGHAEATFADAILEVASRSLSAVESGSRRQHYKVLVHLEADGKGWINKQGALPAHLVERITCDGSIRPVWLKNASPVSVGRSMRIVPDRTRKLVEDRDGGCRYPGCPVTRFLENHHKRHWSKGGSTDIDELISLCTHHHREHHRGEFTIEGNPNRPDGLVFKARYGWEIEPHIPDPVPPPRHAPPDQQPVRGWTMDSTLYLRPNKTPAPTDEY</sequence>
<dbReference type="GO" id="GO:0004519">
    <property type="term" value="F:endonuclease activity"/>
    <property type="evidence" value="ECO:0007669"/>
    <property type="project" value="InterPro"/>
</dbReference>